<evidence type="ECO:0000313" key="3">
    <source>
        <dbReference type="Proteomes" id="UP000054742"/>
    </source>
</evidence>
<comment type="caution">
    <text evidence="2">The sequence shown here is derived from an EMBL/GenBank/DDBJ whole genome shotgun (WGS) entry which is preliminary data.</text>
</comment>
<name>A0A0W0SNK0_9GAMM</name>
<dbReference type="SUPFAM" id="SSF56784">
    <property type="entry name" value="HAD-like"/>
    <property type="match status" value="1"/>
</dbReference>
<sequence>MPKILIYTDFDGTVTAKRGGILVKSPFYQSLLQGYVKDNQQNYKYTPLKGHPTQEELERGAAQPVSTDEIQNIFKETFGDPKPDYTRPGAEILMTPQAVTFFKEVLNNPDITIKIVTRNRGDYIRELFTYQGFTPEEISRLTIFDSKAKYFAITDDLKDKPNDISHFYVLDDDESDYNAMLKALRDSGYQPTQISGKREEPGNFKWLDYLKDILLKLTSSNEEKKSTEDLSQSQTFEASSKVKEGEPSSQNAEALFDIIKEQIDRVKAYKTSRALYKAEKLETSLADAQNYLQKNPTCTIKEFLNYRKDNDPETFSISQALAYKRNPWDFIHTPKAFVNVMNLFKGRLSELVGLQEEGTRNNYNQKTIP</sequence>
<dbReference type="InterPro" id="IPR036412">
    <property type="entry name" value="HAD-like_sf"/>
</dbReference>
<dbReference type="PATRIC" id="fig|29422.6.peg.1269"/>
<dbReference type="OrthoDB" id="5639065at2"/>
<dbReference type="RefSeq" id="WP_058441272.1">
    <property type="nucleotide sequence ID" value="NZ_CAAAHU010000006.1"/>
</dbReference>
<keyword evidence="3" id="KW-1185">Reference proteome</keyword>
<dbReference type="STRING" id="29422.Lbru_1198"/>
<dbReference type="EMBL" id="LNXV01000008">
    <property type="protein sequence ID" value="KTC84983.1"/>
    <property type="molecule type" value="Genomic_DNA"/>
</dbReference>
<feature type="compositionally biased region" description="Polar residues" evidence="1">
    <location>
        <begin position="229"/>
        <end position="238"/>
    </location>
</feature>
<feature type="region of interest" description="Disordered" evidence="1">
    <location>
        <begin position="224"/>
        <end position="248"/>
    </location>
</feature>
<gene>
    <name evidence="2" type="ORF">Lbru_1198</name>
</gene>
<reference evidence="2 3" key="1">
    <citation type="submission" date="2015-11" db="EMBL/GenBank/DDBJ databases">
        <title>Genomic analysis of 38 Legionella species identifies large and diverse effector repertoires.</title>
        <authorList>
            <person name="Burstein D."/>
            <person name="Amaro F."/>
            <person name="Zusman T."/>
            <person name="Lifshitz Z."/>
            <person name="Cohen O."/>
            <person name="Gilbert J.A."/>
            <person name="Pupko T."/>
            <person name="Shuman H.A."/>
            <person name="Segal G."/>
        </authorList>
    </citation>
    <scope>NUCLEOTIDE SEQUENCE [LARGE SCALE GENOMIC DNA]</scope>
    <source>
        <strain evidence="2 3">ATCC 43878</strain>
    </source>
</reference>
<proteinExistence type="predicted"/>
<dbReference type="Proteomes" id="UP000054742">
    <property type="component" value="Unassembled WGS sequence"/>
</dbReference>
<dbReference type="AlphaFoldDB" id="A0A0W0SNK0"/>
<organism evidence="2 3">
    <name type="scientific">Legionella brunensis</name>
    <dbReference type="NCBI Taxonomy" id="29422"/>
    <lineage>
        <taxon>Bacteria</taxon>
        <taxon>Pseudomonadati</taxon>
        <taxon>Pseudomonadota</taxon>
        <taxon>Gammaproteobacteria</taxon>
        <taxon>Legionellales</taxon>
        <taxon>Legionellaceae</taxon>
        <taxon>Legionella</taxon>
    </lineage>
</organism>
<evidence type="ECO:0000256" key="1">
    <source>
        <dbReference type="SAM" id="MobiDB-lite"/>
    </source>
</evidence>
<protein>
    <submittedName>
        <fullName evidence="2">Dot/Icm T4SS effector</fullName>
    </submittedName>
</protein>
<accession>A0A0W0SNK0</accession>
<evidence type="ECO:0000313" key="2">
    <source>
        <dbReference type="EMBL" id="KTC84983.1"/>
    </source>
</evidence>